<evidence type="ECO:0000256" key="7">
    <source>
        <dbReference type="PROSITE-ProRule" id="PRU00023"/>
    </source>
</evidence>
<dbReference type="PROSITE" id="PS50297">
    <property type="entry name" value="ANK_REP_REGION"/>
    <property type="match status" value="2"/>
</dbReference>
<keyword evidence="5 7" id="KW-0040">ANK repeat</keyword>
<accession>A0AA38ZPB9</accession>
<dbReference type="AlphaFoldDB" id="A0AA38ZPB9"/>
<evidence type="ECO:0000256" key="8">
    <source>
        <dbReference type="SAM" id="MobiDB-lite"/>
    </source>
</evidence>
<feature type="compositionally biased region" description="Polar residues" evidence="8">
    <location>
        <begin position="336"/>
        <end position="352"/>
    </location>
</feature>
<dbReference type="EMBL" id="JARBHA010000009">
    <property type="protein sequence ID" value="KAJ9692307.1"/>
    <property type="molecule type" value="Genomic_DNA"/>
</dbReference>
<comment type="subcellular location">
    <subcellularLocation>
        <location evidence="1">Membrane</location>
        <topology evidence="1">Multi-pass membrane protein</topology>
    </subcellularLocation>
</comment>
<dbReference type="PANTHER" id="PTHR24186">
    <property type="entry name" value="PROTEIN PHOSPHATASE 1 REGULATORY SUBUNIT"/>
    <property type="match status" value="1"/>
</dbReference>
<feature type="transmembrane region" description="Helical" evidence="9">
    <location>
        <begin position="434"/>
        <end position="454"/>
    </location>
</feature>
<evidence type="ECO:0000256" key="2">
    <source>
        <dbReference type="ARBA" id="ARBA00022692"/>
    </source>
</evidence>
<dbReference type="InterPro" id="IPR036770">
    <property type="entry name" value="Ankyrin_rpt-contain_sf"/>
</dbReference>
<dbReference type="SUPFAM" id="SSF48403">
    <property type="entry name" value="Ankyrin repeat"/>
    <property type="match status" value="1"/>
</dbReference>
<feature type="transmembrane region" description="Helical" evidence="9">
    <location>
        <begin position="474"/>
        <end position="499"/>
    </location>
</feature>
<dbReference type="PROSITE" id="PS50088">
    <property type="entry name" value="ANK_REPEAT"/>
    <property type="match status" value="2"/>
</dbReference>
<keyword evidence="12" id="KW-1185">Reference proteome</keyword>
<comment type="caution">
    <text evidence="11">The sequence shown here is derived from an EMBL/GenBank/DDBJ whole genome shotgun (WGS) entry which is preliminary data.</text>
</comment>
<feature type="region of interest" description="Disordered" evidence="8">
    <location>
        <begin position="335"/>
        <end position="420"/>
    </location>
</feature>
<sequence>MDPLLFKAIANNDKQTVTQLLQTEGYAEQTTPKCSNSILHLASRFGHVELVSEIVQSFPEMVAAKNRRNETPLHEACRHGNTQIVKLLLEADPWVACMPNLENHSALFVACSNGHLHVVELILSQTWLVKFEEDAVDLTSLHVAVSRGHTDIVNKILEVDSRLARIADNMGFSPLHYACRGGHLEITKLLLQLDPGLADKFDNSGYTPLHLAVMNGKDAILWEFFAIIPTSFQVLTYDGETVFHLAVRFNQYNAFVGLAQVFAATHLLHRSNKSGNTILHLAAYAEWDHFAKYIINKTEVEINCKNSRGLTALDILNQAENTPGNQSLKDMIIKAGTSSSGPSSVAEGTSTQPRPPEGPRGTSDVAPPGPGSGGHLPGRSEMPTDLAPRSSRETLVNQKENSPTVKCNSGGQSRKNGRREEEYKEELHNFRNTIVVVAILIASVTFVAGITPPGGVYQDGPLKGKSTVGGTRAFIIFSISNAAALFVAIFIVIALVGLFPLEIEHLERLVKIAHMAMKLALSFMLTAYVAGTLIITPQNRISKWGRQALISISIGTGGGVFYFLVIEMVRISLEKCTTWKSRAARGNQRAVTGTGEANIVAPATTT</sequence>
<dbReference type="PANTHER" id="PTHR24186:SF38">
    <property type="entry name" value="ANKYRIN REPEAT FAMILY PROTEIN"/>
    <property type="match status" value="1"/>
</dbReference>
<protein>
    <recommendedName>
        <fullName evidence="10">PGG domain-containing protein</fullName>
    </recommendedName>
</protein>
<feature type="compositionally biased region" description="Polar residues" evidence="8">
    <location>
        <begin position="393"/>
        <end position="414"/>
    </location>
</feature>
<evidence type="ECO:0000256" key="4">
    <source>
        <dbReference type="ARBA" id="ARBA00022989"/>
    </source>
</evidence>
<proteinExistence type="predicted"/>
<keyword evidence="2 9" id="KW-0812">Transmembrane</keyword>
<evidence type="ECO:0000256" key="1">
    <source>
        <dbReference type="ARBA" id="ARBA00004141"/>
    </source>
</evidence>
<evidence type="ECO:0000256" key="3">
    <source>
        <dbReference type="ARBA" id="ARBA00022737"/>
    </source>
</evidence>
<keyword evidence="4 9" id="KW-1133">Transmembrane helix</keyword>
<dbReference type="Pfam" id="PF13962">
    <property type="entry name" value="PGG"/>
    <property type="match status" value="1"/>
</dbReference>
<dbReference type="InterPro" id="IPR002110">
    <property type="entry name" value="Ankyrin_rpt"/>
</dbReference>
<evidence type="ECO:0000256" key="9">
    <source>
        <dbReference type="SAM" id="Phobius"/>
    </source>
</evidence>
<dbReference type="Proteomes" id="UP001168098">
    <property type="component" value="Unassembled WGS sequence"/>
</dbReference>
<feature type="transmembrane region" description="Helical" evidence="9">
    <location>
        <begin position="548"/>
        <end position="565"/>
    </location>
</feature>
<gene>
    <name evidence="11" type="ORF">PVL29_011388</name>
</gene>
<reference evidence="11 12" key="1">
    <citation type="journal article" date="2023" name="BMC Biotechnol.">
        <title>Vitis rotundifolia cv Carlos genome sequencing.</title>
        <authorList>
            <person name="Huff M."/>
            <person name="Hulse-Kemp A."/>
            <person name="Scheffler B."/>
            <person name="Youngblood R."/>
            <person name="Simpson S."/>
            <person name="Babiker E."/>
            <person name="Staton M."/>
        </authorList>
    </citation>
    <scope>NUCLEOTIDE SEQUENCE [LARGE SCALE GENOMIC DNA]</scope>
    <source>
        <tissue evidence="11">Leaf</tissue>
    </source>
</reference>
<organism evidence="11 12">
    <name type="scientific">Vitis rotundifolia</name>
    <name type="common">Muscadine grape</name>
    <dbReference type="NCBI Taxonomy" id="103349"/>
    <lineage>
        <taxon>Eukaryota</taxon>
        <taxon>Viridiplantae</taxon>
        <taxon>Streptophyta</taxon>
        <taxon>Embryophyta</taxon>
        <taxon>Tracheophyta</taxon>
        <taxon>Spermatophyta</taxon>
        <taxon>Magnoliopsida</taxon>
        <taxon>eudicotyledons</taxon>
        <taxon>Gunneridae</taxon>
        <taxon>Pentapetalae</taxon>
        <taxon>rosids</taxon>
        <taxon>Vitales</taxon>
        <taxon>Vitaceae</taxon>
        <taxon>Viteae</taxon>
        <taxon>Vitis</taxon>
    </lineage>
</organism>
<keyword evidence="6 9" id="KW-0472">Membrane</keyword>
<dbReference type="InterPro" id="IPR026961">
    <property type="entry name" value="PGG_dom"/>
</dbReference>
<evidence type="ECO:0000256" key="5">
    <source>
        <dbReference type="ARBA" id="ARBA00023043"/>
    </source>
</evidence>
<evidence type="ECO:0000256" key="6">
    <source>
        <dbReference type="ARBA" id="ARBA00023136"/>
    </source>
</evidence>
<feature type="repeat" description="ANK" evidence="7">
    <location>
        <begin position="68"/>
        <end position="90"/>
    </location>
</feature>
<feature type="transmembrane region" description="Helical" evidence="9">
    <location>
        <begin position="519"/>
        <end position="536"/>
    </location>
</feature>
<name>A0AA38ZPB9_VITRO</name>
<evidence type="ECO:0000259" key="10">
    <source>
        <dbReference type="Pfam" id="PF13962"/>
    </source>
</evidence>
<feature type="repeat" description="ANK" evidence="7">
    <location>
        <begin position="170"/>
        <end position="192"/>
    </location>
</feature>
<evidence type="ECO:0000313" key="12">
    <source>
        <dbReference type="Proteomes" id="UP001168098"/>
    </source>
</evidence>
<dbReference type="GO" id="GO:0005886">
    <property type="term" value="C:plasma membrane"/>
    <property type="evidence" value="ECO:0007669"/>
    <property type="project" value="TreeGrafter"/>
</dbReference>
<dbReference type="SMART" id="SM00248">
    <property type="entry name" value="ANK"/>
    <property type="match status" value="8"/>
</dbReference>
<keyword evidence="3" id="KW-0677">Repeat</keyword>
<dbReference type="Gene3D" id="1.25.40.20">
    <property type="entry name" value="Ankyrin repeat-containing domain"/>
    <property type="match status" value="3"/>
</dbReference>
<evidence type="ECO:0000313" key="11">
    <source>
        <dbReference type="EMBL" id="KAJ9692307.1"/>
    </source>
</evidence>
<feature type="domain" description="PGG" evidence="10">
    <location>
        <begin position="425"/>
        <end position="534"/>
    </location>
</feature>
<dbReference type="Pfam" id="PF12796">
    <property type="entry name" value="Ank_2"/>
    <property type="match status" value="2"/>
</dbReference>